<dbReference type="PANTHER" id="PTHR35469">
    <property type="entry name" value="TRANSMEMBRANE PROTEIN"/>
    <property type="match status" value="1"/>
</dbReference>
<dbReference type="Proteomes" id="UP000653305">
    <property type="component" value="Unassembled WGS sequence"/>
</dbReference>
<protein>
    <submittedName>
        <fullName evidence="3">Uncharacterized protein</fullName>
    </submittedName>
</protein>
<name>A0A830D4K9_9LAMI</name>
<sequence length="349" mass="38478">MSAVGFLGVPAICAALSQLVVVVVGSSVAEQLGPYVLLILILFSKLRAWGPPGPDPSTPNGVLKRHTFRISPNTKCSACAKPKTQRSHTEMEKSERRKKIISRGTDRMALITGRIQSLDPDPFLKSTSFSTPRRDPPTALHARSSSEPGAANQEALIPDEIHYGGDDEPDIVSRHYKEISERNDSEIRVPRVEKREASRFKPEYAHLPEKQHPGCIFSSITPNEINFSIISSEDTRVICSVVLAILVVLSYIALPNNDVKPKSLIAYRPLYVVVLTDVFIVAAKLAPYAQIRKVFYKETMMTGDEDGDNWGGAVKLLELGLVLHQTIHAIFIDCSFYLVVVVCGLSMVN</sequence>
<proteinExistence type="predicted"/>
<feature type="region of interest" description="Disordered" evidence="1">
    <location>
        <begin position="76"/>
        <end position="99"/>
    </location>
</feature>
<organism evidence="3 4">
    <name type="scientific">Phtheirospermum japonicum</name>
    <dbReference type="NCBI Taxonomy" id="374723"/>
    <lineage>
        <taxon>Eukaryota</taxon>
        <taxon>Viridiplantae</taxon>
        <taxon>Streptophyta</taxon>
        <taxon>Embryophyta</taxon>
        <taxon>Tracheophyta</taxon>
        <taxon>Spermatophyta</taxon>
        <taxon>Magnoliopsida</taxon>
        <taxon>eudicotyledons</taxon>
        <taxon>Gunneridae</taxon>
        <taxon>Pentapetalae</taxon>
        <taxon>asterids</taxon>
        <taxon>lamiids</taxon>
        <taxon>Lamiales</taxon>
        <taxon>Orobanchaceae</taxon>
        <taxon>Orobanchaceae incertae sedis</taxon>
        <taxon>Phtheirospermum</taxon>
    </lineage>
</organism>
<dbReference type="OrthoDB" id="1645757at2759"/>
<gene>
    <name evidence="3" type="ORF">PHJA_002846200</name>
</gene>
<feature type="region of interest" description="Disordered" evidence="1">
    <location>
        <begin position="121"/>
        <end position="151"/>
    </location>
</feature>
<keyword evidence="2" id="KW-0812">Transmembrane</keyword>
<evidence type="ECO:0000313" key="4">
    <source>
        <dbReference type="Proteomes" id="UP000653305"/>
    </source>
</evidence>
<feature type="transmembrane region" description="Helical" evidence="2">
    <location>
        <begin position="266"/>
        <end position="286"/>
    </location>
</feature>
<feature type="transmembrane region" description="Helical" evidence="2">
    <location>
        <begin position="235"/>
        <end position="254"/>
    </location>
</feature>
<keyword evidence="4" id="KW-1185">Reference proteome</keyword>
<reference evidence="3" key="1">
    <citation type="submission" date="2020-07" db="EMBL/GenBank/DDBJ databases">
        <title>Ethylene signaling mediates host invasion by parasitic plants.</title>
        <authorList>
            <person name="Yoshida S."/>
        </authorList>
    </citation>
    <scope>NUCLEOTIDE SEQUENCE</scope>
    <source>
        <strain evidence="3">Okayama</strain>
    </source>
</reference>
<dbReference type="EMBL" id="BMAC01001370">
    <property type="protein sequence ID" value="GFQ07021.1"/>
    <property type="molecule type" value="Genomic_DNA"/>
</dbReference>
<evidence type="ECO:0000313" key="3">
    <source>
        <dbReference type="EMBL" id="GFQ07021.1"/>
    </source>
</evidence>
<keyword evidence="2" id="KW-1133">Transmembrane helix</keyword>
<evidence type="ECO:0000256" key="2">
    <source>
        <dbReference type="SAM" id="Phobius"/>
    </source>
</evidence>
<keyword evidence="2" id="KW-0472">Membrane</keyword>
<feature type="transmembrane region" description="Helical" evidence="2">
    <location>
        <begin position="327"/>
        <end position="348"/>
    </location>
</feature>
<dbReference type="PANTHER" id="PTHR35469:SF5">
    <property type="entry name" value="TRANSMEMBRANE PROTEIN"/>
    <property type="match status" value="1"/>
</dbReference>
<comment type="caution">
    <text evidence="3">The sequence shown here is derived from an EMBL/GenBank/DDBJ whole genome shotgun (WGS) entry which is preliminary data.</text>
</comment>
<evidence type="ECO:0000256" key="1">
    <source>
        <dbReference type="SAM" id="MobiDB-lite"/>
    </source>
</evidence>
<dbReference type="AlphaFoldDB" id="A0A830D4K9"/>
<accession>A0A830D4K9</accession>